<dbReference type="PANTHER" id="PTHR11377:SF5">
    <property type="entry name" value="GLYCYLPEPTIDE N-TETRADECANOYLTRANSFERASE"/>
    <property type="match status" value="1"/>
</dbReference>
<evidence type="ECO:0000256" key="1">
    <source>
        <dbReference type="ARBA" id="ARBA00009469"/>
    </source>
</evidence>
<dbReference type="PANTHER" id="PTHR11377">
    <property type="entry name" value="N-MYRISTOYL TRANSFERASE"/>
    <property type="match status" value="1"/>
</dbReference>
<dbReference type="GO" id="GO:0004379">
    <property type="term" value="F:glycylpeptide N-tetradecanoyltransferase activity"/>
    <property type="evidence" value="ECO:0007669"/>
    <property type="project" value="UniProtKB-EC"/>
</dbReference>
<dbReference type="STRING" id="4577.A0A1D6G321"/>
<evidence type="ECO:0000256" key="5">
    <source>
        <dbReference type="ARBA" id="ARBA00031242"/>
    </source>
</evidence>
<comment type="similarity">
    <text evidence="1">Belongs to the NMT family.</text>
</comment>
<protein>
    <recommendedName>
        <fullName evidence="2">glycylpeptide N-tetradecanoyltransferase</fullName>
        <ecNumber evidence="2">2.3.1.97</ecNumber>
    </recommendedName>
    <alternativeName>
        <fullName evidence="5">Myristoyl-CoA:protein N-myristoyltransferase</fullName>
    </alternativeName>
</protein>
<organism evidence="7">
    <name type="scientific">Zea mays</name>
    <name type="common">Maize</name>
    <dbReference type="NCBI Taxonomy" id="4577"/>
    <lineage>
        <taxon>Eukaryota</taxon>
        <taxon>Viridiplantae</taxon>
        <taxon>Streptophyta</taxon>
        <taxon>Embryophyta</taxon>
        <taxon>Tracheophyta</taxon>
        <taxon>Spermatophyta</taxon>
        <taxon>Magnoliopsida</taxon>
        <taxon>Liliopsida</taxon>
        <taxon>Poales</taxon>
        <taxon>Poaceae</taxon>
        <taxon>PACMAD clade</taxon>
        <taxon>Panicoideae</taxon>
        <taxon>Andropogonodae</taxon>
        <taxon>Andropogoneae</taxon>
        <taxon>Tripsacinae</taxon>
        <taxon>Zea</taxon>
    </lineage>
</organism>
<dbReference type="InterPro" id="IPR022676">
    <property type="entry name" value="NMT_N"/>
</dbReference>
<dbReference type="SUPFAM" id="SSF55729">
    <property type="entry name" value="Acyl-CoA N-acyltransferases (Nat)"/>
    <property type="match status" value="1"/>
</dbReference>
<dbReference type="InterPro" id="IPR016181">
    <property type="entry name" value="Acyl_CoA_acyltransferase"/>
</dbReference>
<dbReference type="Gene3D" id="3.40.630.30">
    <property type="match status" value="1"/>
</dbReference>
<dbReference type="SMR" id="A0A1D6G321"/>
<dbReference type="EMBL" id="CM000784">
    <property type="protein sequence ID" value="AQK97757.1"/>
    <property type="molecule type" value="Genomic_DNA"/>
</dbReference>
<evidence type="ECO:0000256" key="2">
    <source>
        <dbReference type="ARBA" id="ARBA00012923"/>
    </source>
</evidence>
<dbReference type="Gene3D" id="3.40.630.170">
    <property type="match status" value="1"/>
</dbReference>
<name>A0A1D6G321_MAIZE</name>
<accession>A0A1D6G321</accession>
<keyword evidence="3 7" id="KW-0808">Transferase</keyword>
<proteinExistence type="inferred from homology"/>
<evidence type="ECO:0000259" key="6">
    <source>
        <dbReference type="Pfam" id="PF01233"/>
    </source>
</evidence>
<dbReference type="AlphaFoldDB" id="A0A1D6G321"/>
<dbReference type="ExpressionAtlas" id="A0A1D6G321">
    <property type="expression patterns" value="baseline and differential"/>
</dbReference>
<dbReference type="Pfam" id="PF01233">
    <property type="entry name" value="NMT"/>
    <property type="match status" value="1"/>
</dbReference>
<reference evidence="7" key="1">
    <citation type="submission" date="2015-12" db="EMBL/GenBank/DDBJ databases">
        <title>Update maize B73 reference genome by single molecule sequencing technologies.</title>
        <authorList>
            <consortium name="Maize Genome Sequencing Project"/>
            <person name="Ware D."/>
        </authorList>
    </citation>
    <scope>NUCLEOTIDE SEQUENCE</scope>
    <source>
        <tissue evidence="7">Seedling</tissue>
    </source>
</reference>
<dbReference type="EC" id="2.3.1.97" evidence="2"/>
<dbReference type="InParanoid" id="A0A1D6G321"/>
<gene>
    <name evidence="7" type="ORF">ZEAMMB73_Zm00001d011693</name>
</gene>
<feature type="domain" description="Glycylpeptide N-tetradecanoyltransferase N-terminal" evidence="6">
    <location>
        <begin position="1"/>
        <end position="44"/>
    </location>
</feature>
<dbReference type="InterPro" id="IPR000903">
    <property type="entry name" value="NMT"/>
</dbReference>
<evidence type="ECO:0000256" key="3">
    <source>
        <dbReference type="ARBA" id="ARBA00022679"/>
    </source>
</evidence>
<sequence length="130" mass="14382">MFRFNYSPAFLRWALKPPSFFRAWHIGVRAKESKKLVAFISGVPPASAPATTSSACRDQLSLRPQEAPIQAPGTRAHPGGHPPRPPGEHLAGCIHRGIVLPTPITTCRYWHRSLNPKKLIDVGFSRLVRA</sequence>
<evidence type="ECO:0000256" key="4">
    <source>
        <dbReference type="ARBA" id="ARBA00023315"/>
    </source>
</evidence>
<evidence type="ECO:0000313" key="7">
    <source>
        <dbReference type="EMBL" id="AQK97757.1"/>
    </source>
</evidence>
<keyword evidence="4" id="KW-0012">Acyltransferase</keyword>